<feature type="transmembrane region" description="Helical" evidence="6">
    <location>
        <begin position="479"/>
        <end position="504"/>
    </location>
</feature>
<feature type="transmembrane region" description="Helical" evidence="6">
    <location>
        <begin position="378"/>
        <end position="397"/>
    </location>
</feature>
<dbReference type="AlphaFoldDB" id="A0A7J5ZPR9"/>
<dbReference type="GO" id="GO:0016020">
    <property type="term" value="C:membrane"/>
    <property type="evidence" value="ECO:0007669"/>
    <property type="project" value="UniProtKB-SubCell"/>
</dbReference>
<sequence>MKSMEVEMDETVKRRVGYHIQREVMDEFKVEKLAEKSDVHTPRKDKIKESIRCPGPRVSCFLSCIPLLSWLPRYPLRENAFGDLVSGISVGIMHLPQGMAYALLAAVPPVFGLYSSFYPILLYFIFGSSKHISVGTYAVMSVMIGGVTERMAPDSEFIILSNISNASSIDTVARDNERVKIAAAVTFLSGIFQLLLGLVRFGFVVTYLSEPLVRGYTTGAAIHVIVSQIKYTFGINPKRYSGPFSLIYTVLDVCSLLGETNIWTLVVSTVTIFSLIIAKEVNTFLARKLPVPIPVELIAIILATLLSWQFDFKTACNVEVVGLIPSGLQAPVLPKFSIMGSIIGDAFALAIVGYGIAISLGRIFALKYGYKVDSNQELIALGLSNSIGAMFQCFAISCSMSRTMVQITTGGKTQVAGALSAVVILVILLKIGELFEELPKAVLAAIIYVNLHGMMKQFADIRTLWRSNRVDMLVWVMTFFLTVLFNPDMGLAASVAFSMLTVILRTQLPRYSVLGQIPGTDIYKPVEDYKQVTQIPGLVIFRCSATLYFANAEMYTEHLYEKSGVDVPKLLSHKKKLEAKRLRKEKKEAKRAKKQAKVEAAEISDKEEKYEVAVVAIPEHDPSPDHTIPKAIVLDLSPVNFLDTVGVKTLLNIHKDFGDAGIKVFLSGCQGCVTDSLDKGNFFNDKVTKAILFSTVHDAVLHFQAENTQEPKKATYL</sequence>
<keyword evidence="3 6" id="KW-1133">Transmembrane helix</keyword>
<feature type="transmembrane region" description="Helical" evidence="6">
    <location>
        <begin position="336"/>
        <end position="357"/>
    </location>
</feature>
<dbReference type="InterPro" id="IPR011547">
    <property type="entry name" value="SLC26A/SulP_dom"/>
</dbReference>
<feature type="transmembrane region" description="Helical" evidence="6">
    <location>
        <begin position="409"/>
        <end position="429"/>
    </location>
</feature>
<dbReference type="EMBL" id="JAAGNN010000025">
    <property type="protein sequence ID" value="KAF4072463.1"/>
    <property type="molecule type" value="Genomic_DNA"/>
</dbReference>
<dbReference type="InterPro" id="IPR018045">
    <property type="entry name" value="S04_transporter_CS"/>
</dbReference>
<protein>
    <recommendedName>
        <fullName evidence="7">STAS domain-containing protein</fullName>
    </recommendedName>
</protein>
<evidence type="ECO:0000313" key="8">
    <source>
        <dbReference type="EMBL" id="KAF4072463.1"/>
    </source>
</evidence>
<dbReference type="InterPro" id="IPR002645">
    <property type="entry name" value="STAS_dom"/>
</dbReference>
<dbReference type="CDD" id="cd07042">
    <property type="entry name" value="STAS_SulP_like_sulfate_transporter"/>
    <property type="match status" value="1"/>
</dbReference>
<organism evidence="8 9">
    <name type="scientific">Ameiurus melas</name>
    <name type="common">Black bullhead</name>
    <name type="synonym">Silurus melas</name>
    <dbReference type="NCBI Taxonomy" id="219545"/>
    <lineage>
        <taxon>Eukaryota</taxon>
        <taxon>Metazoa</taxon>
        <taxon>Chordata</taxon>
        <taxon>Craniata</taxon>
        <taxon>Vertebrata</taxon>
        <taxon>Euteleostomi</taxon>
        <taxon>Actinopterygii</taxon>
        <taxon>Neopterygii</taxon>
        <taxon>Teleostei</taxon>
        <taxon>Ostariophysi</taxon>
        <taxon>Siluriformes</taxon>
        <taxon>Ictaluridae</taxon>
        <taxon>Ameiurus</taxon>
    </lineage>
</organism>
<dbReference type="Proteomes" id="UP000593565">
    <property type="component" value="Unassembled WGS sequence"/>
</dbReference>
<dbReference type="InterPro" id="IPR001902">
    <property type="entry name" value="SLC26A/SulP_fam"/>
</dbReference>
<evidence type="ECO:0000313" key="9">
    <source>
        <dbReference type="Proteomes" id="UP000593565"/>
    </source>
</evidence>
<evidence type="ECO:0000256" key="4">
    <source>
        <dbReference type="ARBA" id="ARBA00023136"/>
    </source>
</evidence>
<evidence type="ECO:0000259" key="7">
    <source>
        <dbReference type="PROSITE" id="PS50801"/>
    </source>
</evidence>
<reference evidence="8 9" key="1">
    <citation type="submission" date="2020-02" db="EMBL/GenBank/DDBJ databases">
        <title>A chromosome-scale genome assembly of the black bullhead catfish (Ameiurus melas).</title>
        <authorList>
            <person name="Wen M."/>
            <person name="Zham M."/>
            <person name="Cabau C."/>
            <person name="Klopp C."/>
            <person name="Donnadieu C."/>
            <person name="Roques C."/>
            <person name="Bouchez O."/>
            <person name="Lampietro C."/>
            <person name="Jouanno E."/>
            <person name="Herpin A."/>
            <person name="Louis A."/>
            <person name="Berthelot C."/>
            <person name="Parey E."/>
            <person name="Roest-Crollius H."/>
            <person name="Braasch I."/>
            <person name="Postlethwait J."/>
            <person name="Robinson-Rechavi M."/>
            <person name="Echchiki A."/>
            <person name="Begum T."/>
            <person name="Montfort J."/>
            <person name="Schartl M."/>
            <person name="Bobe J."/>
            <person name="Guiguen Y."/>
        </authorList>
    </citation>
    <scope>NUCLEOTIDE SEQUENCE [LARGE SCALE GENOMIC DNA]</scope>
    <source>
        <strain evidence="8">M_S1</strain>
        <tissue evidence="8">Blood</tissue>
    </source>
</reference>
<dbReference type="SUPFAM" id="SSF52091">
    <property type="entry name" value="SpoIIaa-like"/>
    <property type="match status" value="1"/>
</dbReference>
<accession>A0A7J5ZPR9</accession>
<dbReference type="Pfam" id="PF00916">
    <property type="entry name" value="Sulfate_transp"/>
    <property type="match status" value="1"/>
</dbReference>
<keyword evidence="4 6" id="KW-0472">Membrane</keyword>
<keyword evidence="5" id="KW-0175">Coiled coil</keyword>
<evidence type="ECO:0000256" key="3">
    <source>
        <dbReference type="ARBA" id="ARBA00022989"/>
    </source>
</evidence>
<proteinExistence type="predicted"/>
<evidence type="ECO:0000256" key="5">
    <source>
        <dbReference type="SAM" id="Coils"/>
    </source>
</evidence>
<dbReference type="NCBIfam" id="TIGR00815">
    <property type="entry name" value="sulP"/>
    <property type="match status" value="1"/>
</dbReference>
<keyword evidence="2 6" id="KW-0812">Transmembrane</keyword>
<evidence type="ECO:0000256" key="6">
    <source>
        <dbReference type="SAM" id="Phobius"/>
    </source>
</evidence>
<feature type="transmembrane region" description="Helical" evidence="6">
    <location>
        <begin position="260"/>
        <end position="277"/>
    </location>
</feature>
<keyword evidence="9" id="KW-1185">Reference proteome</keyword>
<feature type="transmembrane region" description="Helical" evidence="6">
    <location>
        <begin position="101"/>
        <end position="126"/>
    </location>
</feature>
<feature type="coiled-coil region" evidence="5">
    <location>
        <begin position="572"/>
        <end position="609"/>
    </location>
</feature>
<dbReference type="PROSITE" id="PS01130">
    <property type="entry name" value="SLC26A"/>
    <property type="match status" value="1"/>
</dbReference>
<dbReference type="PROSITE" id="PS50801">
    <property type="entry name" value="STAS"/>
    <property type="match status" value="1"/>
</dbReference>
<dbReference type="GO" id="GO:0008271">
    <property type="term" value="F:secondary active sulfate transmembrane transporter activity"/>
    <property type="evidence" value="ECO:0007669"/>
    <property type="project" value="InterPro"/>
</dbReference>
<dbReference type="PANTHER" id="PTHR11814">
    <property type="entry name" value="SULFATE TRANSPORTER"/>
    <property type="match status" value="1"/>
</dbReference>
<dbReference type="Gene3D" id="3.30.750.24">
    <property type="entry name" value="STAS domain"/>
    <property type="match status" value="1"/>
</dbReference>
<comment type="subcellular location">
    <subcellularLocation>
        <location evidence="1">Membrane</location>
        <topology evidence="1">Multi-pass membrane protein</topology>
    </subcellularLocation>
</comment>
<gene>
    <name evidence="8" type="ORF">AMELA_G00263300</name>
</gene>
<feature type="domain" description="STAS" evidence="7">
    <location>
        <begin position="528"/>
        <end position="703"/>
    </location>
</feature>
<feature type="transmembrane region" description="Helical" evidence="6">
    <location>
        <begin position="181"/>
        <end position="203"/>
    </location>
</feature>
<evidence type="ECO:0000256" key="2">
    <source>
        <dbReference type="ARBA" id="ARBA00022692"/>
    </source>
</evidence>
<name>A0A7J5ZPR9_AMEME</name>
<evidence type="ECO:0000256" key="1">
    <source>
        <dbReference type="ARBA" id="ARBA00004141"/>
    </source>
</evidence>
<dbReference type="InterPro" id="IPR036513">
    <property type="entry name" value="STAS_dom_sf"/>
</dbReference>
<feature type="transmembrane region" description="Helical" evidence="6">
    <location>
        <begin position="289"/>
        <end position="310"/>
    </location>
</feature>
<comment type="caution">
    <text evidence="8">The sequence shown here is derived from an EMBL/GenBank/DDBJ whole genome shotgun (WGS) entry which is preliminary data.</text>
</comment>
<dbReference type="Pfam" id="PF01740">
    <property type="entry name" value="STAS"/>
    <property type="match status" value="1"/>
</dbReference>